<comment type="caution">
    <text evidence="1">The sequence shown here is derived from an EMBL/GenBank/DDBJ whole genome shotgun (WGS) entry which is preliminary data.</text>
</comment>
<name>A0A657LMI8_9HYPH</name>
<organism evidence="1 2">
    <name type="scientific">Pararhizobium antarcticum</name>
    <dbReference type="NCBI Taxonomy" id="1798805"/>
    <lineage>
        <taxon>Bacteria</taxon>
        <taxon>Pseudomonadati</taxon>
        <taxon>Pseudomonadota</taxon>
        <taxon>Alphaproteobacteria</taxon>
        <taxon>Hyphomicrobiales</taxon>
        <taxon>Rhizobiaceae</taxon>
        <taxon>Rhizobium/Agrobacterium group</taxon>
        <taxon>Pararhizobium</taxon>
    </lineage>
</organism>
<dbReference type="Proteomes" id="UP000182661">
    <property type="component" value="Unassembled WGS sequence"/>
</dbReference>
<dbReference type="AlphaFoldDB" id="A0A657LMI8"/>
<dbReference type="OrthoDB" id="2376237at2"/>
<sequence length="59" mass="6408">MAGAGDLQRSGAHLAIYNFGLFVAPYDSPGVEGFRLREPINFEAATRSTGFIRRSGCCR</sequence>
<evidence type="ECO:0000313" key="1">
    <source>
        <dbReference type="EMBL" id="OJF90795.1"/>
    </source>
</evidence>
<keyword evidence="2" id="KW-1185">Reference proteome</keyword>
<evidence type="ECO:0000313" key="2">
    <source>
        <dbReference type="Proteomes" id="UP000182661"/>
    </source>
</evidence>
<reference evidence="1 2" key="1">
    <citation type="submission" date="2016-02" db="EMBL/GenBank/DDBJ databases">
        <title>Genome sequencing of a beta-galactosidase producing bacteria Rhizobium sp. 59.</title>
        <authorList>
            <person name="Wang D."/>
            <person name="Kot W."/>
            <person name="Qin Y."/>
            <person name="Hansen L."/>
            <person name="Naqvi K."/>
            <person name="Rensing C."/>
        </authorList>
    </citation>
    <scope>NUCLEOTIDE SEQUENCE [LARGE SCALE GENOMIC DNA]</scope>
    <source>
        <strain evidence="1 2">59</strain>
    </source>
</reference>
<protein>
    <submittedName>
        <fullName evidence="1">Uncharacterized protein</fullName>
    </submittedName>
</protein>
<accession>A0A657LMI8</accession>
<proteinExistence type="predicted"/>
<dbReference type="EMBL" id="LSRP01000134">
    <property type="protein sequence ID" value="OJF90795.1"/>
    <property type="molecule type" value="Genomic_DNA"/>
</dbReference>
<gene>
    <name evidence="1" type="ORF">AX760_23875</name>
</gene>